<feature type="domain" description="Histidine kinase" evidence="13">
    <location>
        <begin position="274"/>
        <end position="483"/>
    </location>
</feature>
<dbReference type="InterPro" id="IPR003594">
    <property type="entry name" value="HATPase_dom"/>
</dbReference>
<comment type="caution">
    <text evidence="15">The sequence shown here is derived from an EMBL/GenBank/DDBJ whole genome shotgun (WGS) entry which is preliminary data.</text>
</comment>
<dbReference type="OrthoDB" id="9813151at2"/>
<evidence type="ECO:0000256" key="5">
    <source>
        <dbReference type="ARBA" id="ARBA00022553"/>
    </source>
</evidence>
<dbReference type="CDD" id="cd00075">
    <property type="entry name" value="HATPase"/>
    <property type="match status" value="1"/>
</dbReference>
<dbReference type="SUPFAM" id="SSF103190">
    <property type="entry name" value="Sensory domain-like"/>
    <property type="match status" value="1"/>
</dbReference>
<dbReference type="GO" id="GO:0005886">
    <property type="term" value="C:plasma membrane"/>
    <property type="evidence" value="ECO:0007669"/>
    <property type="project" value="UniProtKB-SubCell"/>
</dbReference>
<dbReference type="CDD" id="cd00082">
    <property type="entry name" value="HisKA"/>
    <property type="match status" value="1"/>
</dbReference>
<keyword evidence="10" id="KW-0902">Two-component regulatory system</keyword>
<dbReference type="Pfam" id="PF02518">
    <property type="entry name" value="HATPase_c"/>
    <property type="match status" value="1"/>
</dbReference>
<comment type="subcellular location">
    <subcellularLocation>
        <location evidence="2">Cell membrane</location>
        <topology evidence="2">Multi-pass membrane protein</topology>
    </subcellularLocation>
</comment>
<dbReference type="EMBL" id="MQWA01000001">
    <property type="protein sequence ID" value="PQJ30167.1"/>
    <property type="molecule type" value="Genomic_DNA"/>
</dbReference>
<feature type="transmembrane region" description="Helical" evidence="12">
    <location>
        <begin position="195"/>
        <end position="218"/>
    </location>
</feature>
<evidence type="ECO:0000256" key="1">
    <source>
        <dbReference type="ARBA" id="ARBA00000085"/>
    </source>
</evidence>
<keyword evidence="7 12" id="KW-0812">Transmembrane</keyword>
<keyword evidence="6" id="KW-0808">Transferase</keyword>
<dbReference type="InterPro" id="IPR036890">
    <property type="entry name" value="HATPase_C_sf"/>
</dbReference>
<gene>
    <name evidence="15" type="ORF">BSZ32_17940</name>
</gene>
<evidence type="ECO:0000256" key="12">
    <source>
        <dbReference type="SAM" id="Phobius"/>
    </source>
</evidence>
<dbReference type="SUPFAM" id="SSF55874">
    <property type="entry name" value="ATPase domain of HSP90 chaperone/DNA topoisomerase II/histidine kinase"/>
    <property type="match status" value="1"/>
</dbReference>
<evidence type="ECO:0000256" key="2">
    <source>
        <dbReference type="ARBA" id="ARBA00004651"/>
    </source>
</evidence>
<dbReference type="PROSITE" id="PS50109">
    <property type="entry name" value="HIS_KIN"/>
    <property type="match status" value="1"/>
</dbReference>
<dbReference type="RefSeq" id="WP_105044693.1">
    <property type="nucleotide sequence ID" value="NZ_MQWA01000001.1"/>
</dbReference>
<keyword evidence="11 12" id="KW-0472">Membrane</keyword>
<dbReference type="InterPro" id="IPR050428">
    <property type="entry name" value="TCS_sensor_his_kinase"/>
</dbReference>
<feature type="domain" description="HAMP" evidence="14">
    <location>
        <begin position="215"/>
        <end position="267"/>
    </location>
</feature>
<dbReference type="Gene3D" id="3.30.565.10">
    <property type="entry name" value="Histidine kinase-like ATPase, C-terminal domain"/>
    <property type="match status" value="1"/>
</dbReference>
<dbReference type="Gene3D" id="6.10.340.10">
    <property type="match status" value="1"/>
</dbReference>
<evidence type="ECO:0000256" key="10">
    <source>
        <dbReference type="ARBA" id="ARBA00023012"/>
    </source>
</evidence>
<evidence type="ECO:0000256" key="7">
    <source>
        <dbReference type="ARBA" id="ARBA00022692"/>
    </source>
</evidence>
<dbReference type="PRINTS" id="PR00344">
    <property type="entry name" value="BCTRLSENSOR"/>
</dbReference>
<dbReference type="Proteomes" id="UP000239907">
    <property type="component" value="Unassembled WGS sequence"/>
</dbReference>
<evidence type="ECO:0000259" key="14">
    <source>
        <dbReference type="PROSITE" id="PS50885"/>
    </source>
</evidence>
<evidence type="ECO:0000256" key="11">
    <source>
        <dbReference type="ARBA" id="ARBA00023136"/>
    </source>
</evidence>
<evidence type="ECO:0000256" key="6">
    <source>
        <dbReference type="ARBA" id="ARBA00022679"/>
    </source>
</evidence>
<keyword evidence="8" id="KW-0418">Kinase</keyword>
<evidence type="ECO:0000256" key="3">
    <source>
        <dbReference type="ARBA" id="ARBA00012438"/>
    </source>
</evidence>
<protein>
    <recommendedName>
        <fullName evidence="3">histidine kinase</fullName>
        <ecNumber evidence="3">2.7.13.3</ecNumber>
    </recommendedName>
</protein>
<dbReference type="InterPro" id="IPR036097">
    <property type="entry name" value="HisK_dim/P_sf"/>
</dbReference>
<dbReference type="InterPro" id="IPR029151">
    <property type="entry name" value="Sensor-like_sf"/>
</dbReference>
<keyword evidence="16" id="KW-1185">Reference proteome</keyword>
<dbReference type="GO" id="GO:0000155">
    <property type="term" value="F:phosphorelay sensor kinase activity"/>
    <property type="evidence" value="ECO:0007669"/>
    <property type="project" value="InterPro"/>
</dbReference>
<evidence type="ECO:0000313" key="16">
    <source>
        <dbReference type="Proteomes" id="UP000239907"/>
    </source>
</evidence>
<evidence type="ECO:0000259" key="13">
    <source>
        <dbReference type="PROSITE" id="PS50109"/>
    </source>
</evidence>
<evidence type="ECO:0000256" key="8">
    <source>
        <dbReference type="ARBA" id="ARBA00022777"/>
    </source>
</evidence>
<dbReference type="SUPFAM" id="SSF47384">
    <property type="entry name" value="Homodimeric domain of signal transducing histidine kinase"/>
    <property type="match status" value="1"/>
</dbReference>
<dbReference type="InterPro" id="IPR003660">
    <property type="entry name" value="HAMP_dom"/>
</dbReference>
<evidence type="ECO:0000313" key="15">
    <source>
        <dbReference type="EMBL" id="PQJ30167.1"/>
    </source>
</evidence>
<reference evidence="15 16" key="1">
    <citation type="submission" date="2016-12" db="EMBL/GenBank/DDBJ databases">
        <title>Study of bacterial adaptation to deep sea.</title>
        <authorList>
            <person name="Song J."/>
            <person name="Yoshizawa S."/>
            <person name="Kogure K."/>
        </authorList>
    </citation>
    <scope>NUCLEOTIDE SEQUENCE [LARGE SCALE GENOMIC DNA]</scope>
    <source>
        <strain evidence="15 16">SAORIC-165</strain>
    </source>
</reference>
<comment type="catalytic activity">
    <reaction evidence="1">
        <text>ATP + protein L-histidine = ADP + protein N-phospho-L-histidine.</text>
        <dbReference type="EC" id="2.7.13.3"/>
    </reaction>
</comment>
<dbReference type="InterPro" id="IPR005467">
    <property type="entry name" value="His_kinase_dom"/>
</dbReference>
<dbReference type="NCBIfam" id="NF008312">
    <property type="entry name" value="PRK11100.1"/>
    <property type="match status" value="1"/>
</dbReference>
<dbReference type="Gene3D" id="3.30.450.20">
    <property type="entry name" value="PAS domain"/>
    <property type="match status" value="1"/>
</dbReference>
<organism evidence="15 16">
    <name type="scientific">Rubritalea profundi</name>
    <dbReference type="NCBI Taxonomy" id="1658618"/>
    <lineage>
        <taxon>Bacteria</taxon>
        <taxon>Pseudomonadati</taxon>
        <taxon>Verrucomicrobiota</taxon>
        <taxon>Verrucomicrobiia</taxon>
        <taxon>Verrucomicrobiales</taxon>
        <taxon>Rubritaleaceae</taxon>
        <taxon>Rubritalea</taxon>
    </lineage>
</organism>
<name>A0A2S7U6J9_9BACT</name>
<dbReference type="PANTHER" id="PTHR45436:SF10">
    <property type="entry name" value="HISTIDINE KINASE"/>
    <property type="match status" value="1"/>
</dbReference>
<dbReference type="InterPro" id="IPR003661">
    <property type="entry name" value="HisK_dim/P_dom"/>
</dbReference>
<dbReference type="SMART" id="SM00387">
    <property type="entry name" value="HATPase_c"/>
    <property type="match status" value="1"/>
</dbReference>
<dbReference type="EC" id="2.7.13.3" evidence="3"/>
<evidence type="ECO:0000256" key="9">
    <source>
        <dbReference type="ARBA" id="ARBA00022989"/>
    </source>
</evidence>
<sequence length="483" mass="54111">MKFNLKAPMRITRIVVFLVVYITGLGFYSLYRNLTSELEDQTFQATEESLVDTAHIFAAQLESQLSETDKIPYQSIHQALTKAKEHQFKANIFGMEKTQIGCNFYITGADGIIIHDSSHPERIGKNFSLYNDVLLALKDEYAVRSSRDDEDNSKSSVLYVAAPIKNAEEDIVGVISVYKAQNDLRPFIDKRHRSILISLALIGTGIAAFTIAVFIWLFRPLGRLTNYARAITRGERPQYPKLGKGREANTLGKALRDMRASLDGRRYMEQYTQMLTHELKSPLAAIQGASELLEEDMPDHQRDKFLRNIRQETQRSTDIIDGLLKLSHLEAKDSLLQRQPIVVSSLFSEVNEFVKTRLTTKQLTLEICCPETLKTHGDAMMLETALVNLLENAIEFSPEKSVIHLSASESDGKIVLSVMDHGPGLAPFVKERAFEHFFSMRENSKGSGLGLVFVKEVAKLHAGSVSLENHHSGGAVASITLPR</sequence>
<dbReference type="Pfam" id="PF00512">
    <property type="entry name" value="HisKA"/>
    <property type="match status" value="1"/>
</dbReference>
<dbReference type="SMART" id="SM00388">
    <property type="entry name" value="HisKA"/>
    <property type="match status" value="1"/>
</dbReference>
<dbReference type="Gene3D" id="1.10.287.130">
    <property type="match status" value="1"/>
</dbReference>
<dbReference type="PROSITE" id="PS50885">
    <property type="entry name" value="HAMP"/>
    <property type="match status" value="1"/>
</dbReference>
<keyword evidence="9 12" id="KW-1133">Transmembrane helix</keyword>
<feature type="transmembrane region" description="Helical" evidence="12">
    <location>
        <begin position="12"/>
        <end position="31"/>
    </location>
</feature>
<keyword evidence="5" id="KW-0597">Phosphoprotein</keyword>
<dbReference type="PANTHER" id="PTHR45436">
    <property type="entry name" value="SENSOR HISTIDINE KINASE YKOH"/>
    <property type="match status" value="1"/>
</dbReference>
<proteinExistence type="predicted"/>
<evidence type="ECO:0000256" key="4">
    <source>
        <dbReference type="ARBA" id="ARBA00022475"/>
    </source>
</evidence>
<keyword evidence="4" id="KW-1003">Cell membrane</keyword>
<accession>A0A2S7U6J9</accession>
<dbReference type="AlphaFoldDB" id="A0A2S7U6J9"/>
<dbReference type="InterPro" id="IPR004358">
    <property type="entry name" value="Sig_transdc_His_kin-like_C"/>
</dbReference>